<accession>A0A0F9U224</accession>
<evidence type="ECO:0000256" key="2">
    <source>
        <dbReference type="ARBA" id="ARBA00023239"/>
    </source>
</evidence>
<feature type="domain" description="Glycine radical" evidence="3">
    <location>
        <begin position="702"/>
        <end position="822"/>
    </location>
</feature>
<gene>
    <name evidence="5" type="ORF">LCGC14_0320840</name>
</gene>
<dbReference type="PROSITE" id="PS51554">
    <property type="entry name" value="PFL"/>
    <property type="match status" value="1"/>
</dbReference>
<dbReference type="EMBL" id="LAZR01000216">
    <property type="protein sequence ID" value="KKN81337.1"/>
    <property type="molecule type" value="Genomic_DNA"/>
</dbReference>
<dbReference type="Pfam" id="PF01228">
    <property type="entry name" value="Gly_radical"/>
    <property type="match status" value="1"/>
</dbReference>
<proteinExistence type="predicted"/>
<dbReference type="PANTHER" id="PTHR43641">
    <property type="entry name" value="FORMATE ACETYLTRANSFERASE 3-RELATED"/>
    <property type="match status" value="1"/>
</dbReference>
<dbReference type="SUPFAM" id="SSF51998">
    <property type="entry name" value="PFL-like glycyl radical enzymes"/>
    <property type="match status" value="1"/>
</dbReference>
<evidence type="ECO:0000256" key="1">
    <source>
        <dbReference type="ARBA" id="ARBA00022818"/>
    </source>
</evidence>
<dbReference type="InterPro" id="IPR004184">
    <property type="entry name" value="PFL_dom"/>
</dbReference>
<evidence type="ECO:0000313" key="5">
    <source>
        <dbReference type="EMBL" id="KKN81337.1"/>
    </source>
</evidence>
<dbReference type="InterPro" id="IPR001150">
    <property type="entry name" value="Gly_radical"/>
</dbReference>
<dbReference type="InterPro" id="IPR051215">
    <property type="entry name" value="GRE"/>
</dbReference>
<keyword evidence="1" id="KW-0556">Organic radical</keyword>
<dbReference type="PANTHER" id="PTHR43641:SF2">
    <property type="entry name" value="DEHYDRATASE YBIW-RELATED"/>
    <property type="match status" value="1"/>
</dbReference>
<feature type="domain" description="PFL" evidence="4">
    <location>
        <begin position="32"/>
        <end position="695"/>
    </location>
</feature>
<evidence type="ECO:0008006" key="6">
    <source>
        <dbReference type="Google" id="ProtNLM"/>
    </source>
</evidence>
<dbReference type="Gene3D" id="3.20.70.20">
    <property type="match status" value="1"/>
</dbReference>
<dbReference type="AlphaFoldDB" id="A0A0F9U224"/>
<organism evidence="5">
    <name type="scientific">marine sediment metagenome</name>
    <dbReference type="NCBI Taxonomy" id="412755"/>
    <lineage>
        <taxon>unclassified sequences</taxon>
        <taxon>metagenomes</taxon>
        <taxon>ecological metagenomes</taxon>
    </lineage>
</organism>
<dbReference type="GO" id="GO:0005829">
    <property type="term" value="C:cytosol"/>
    <property type="evidence" value="ECO:0007669"/>
    <property type="project" value="TreeGrafter"/>
</dbReference>
<dbReference type="Pfam" id="PF02901">
    <property type="entry name" value="PFL-like"/>
    <property type="match status" value="1"/>
</dbReference>
<protein>
    <recommendedName>
        <fullName evidence="6">PFL domain-containing protein</fullName>
    </recommendedName>
</protein>
<comment type="caution">
    <text evidence="5">The sequence shown here is derived from an EMBL/GenBank/DDBJ whole genome shotgun (WGS) entry which is preliminary data.</text>
</comment>
<evidence type="ECO:0000259" key="4">
    <source>
        <dbReference type="PROSITE" id="PS51554"/>
    </source>
</evidence>
<name>A0A0F9U224_9ZZZZ</name>
<sequence length="822" mass="92570">MVIHEEIDESLIEVLHRDKARMDSVVTIKVTPRVLRLREWFLGLRSHLLIDKTRIETRIMKETEGEPIETQRAKVFAAVVKEIPISIFNDELIVGCYGDNPLNRYVDPEELDTIDPEVEEGYKVNEAYIHAQSGLSDEDRKELVEEIVPYWKGEGNWEKNRKRRNYQLIPPEIFNRMVMDPKVRPPINSLIYTPGYGLCETGGQIGHNVLGYEKVLEKGFLGIKKDAEERLVRLDRADPEEVKKVPFIESVIIAMEAAAEIGKRFASRAREMAESEKDSERKEELLKIADVCDWVPANPARTFWEAMQSLFFTRMLVWWETAYTTAHSVGRIERHLNPYYENDIKEGILTKEETQELLDCFLIKLNQAGGGNHVAVGGLNANGQDSTNDLSYMILDSMAHVRLIQPFLSVLVHGKTPDSLLIKSCQLMSLGTGHPVFINHNVLIEQMLSLPVPLKHARNAAQVGCYEPVIPGFDAGNAPAGLLNFAAILELVLTNGWSRVYQKKLGMETGDPRLFKSFEELKDAFRKQVDKLLKDIMLVDDIEKETLEKLCPTPYESALIGDCIEKGLSREAGGTRFNFSPVVSGVGAIDAGNSLAVIKKLVFEEKKITMDQLCNALEKNFKENEEFRQMLLKVPKFGNDDDYVDEQVAWVSQVFAEEVIKWPNFQGGHATPLGAPMQMYVHSGRVTGALPSGRLALTPLSDAWSPSAGTDLNGPTSVFKSMGKIDHVALQSGVTLNMRLDPETFKSKDGVGRTADLIRTFVDQRIFHVQINVISSDTLKAAQKEPEKYRDVMVKVAGYSAYFYTLPKDLQDGIIARTEHKF</sequence>
<dbReference type="PROSITE" id="PS51149">
    <property type="entry name" value="GLY_RADICAL_2"/>
    <property type="match status" value="1"/>
</dbReference>
<dbReference type="GO" id="GO:0016829">
    <property type="term" value="F:lyase activity"/>
    <property type="evidence" value="ECO:0007669"/>
    <property type="project" value="UniProtKB-KW"/>
</dbReference>
<keyword evidence="2" id="KW-0456">Lyase</keyword>
<evidence type="ECO:0000259" key="3">
    <source>
        <dbReference type="PROSITE" id="PS51149"/>
    </source>
</evidence>
<reference evidence="5" key="1">
    <citation type="journal article" date="2015" name="Nature">
        <title>Complex archaea that bridge the gap between prokaryotes and eukaryotes.</title>
        <authorList>
            <person name="Spang A."/>
            <person name="Saw J.H."/>
            <person name="Jorgensen S.L."/>
            <person name="Zaremba-Niedzwiedzka K."/>
            <person name="Martijn J."/>
            <person name="Lind A.E."/>
            <person name="van Eijk R."/>
            <person name="Schleper C."/>
            <person name="Guy L."/>
            <person name="Ettema T.J."/>
        </authorList>
    </citation>
    <scope>NUCLEOTIDE SEQUENCE</scope>
</reference>